<evidence type="ECO:0000313" key="1">
    <source>
        <dbReference type="EMBL" id="CAK9859878.1"/>
    </source>
</evidence>
<dbReference type="Proteomes" id="UP001497522">
    <property type="component" value="Chromosome 10"/>
</dbReference>
<evidence type="ECO:0000313" key="2">
    <source>
        <dbReference type="Proteomes" id="UP001497522"/>
    </source>
</evidence>
<gene>
    <name evidence="1" type="ORF">CSSPJE1EN2_LOCUS2873</name>
</gene>
<accession>A0ABP1ABF5</accession>
<organism evidence="1 2">
    <name type="scientific">Sphagnum jensenii</name>
    <dbReference type="NCBI Taxonomy" id="128206"/>
    <lineage>
        <taxon>Eukaryota</taxon>
        <taxon>Viridiplantae</taxon>
        <taxon>Streptophyta</taxon>
        <taxon>Embryophyta</taxon>
        <taxon>Bryophyta</taxon>
        <taxon>Sphagnophytina</taxon>
        <taxon>Sphagnopsida</taxon>
        <taxon>Sphagnales</taxon>
        <taxon>Sphagnaceae</taxon>
        <taxon>Sphagnum</taxon>
    </lineage>
</organism>
<name>A0ABP1ABF5_9BRYO</name>
<protein>
    <submittedName>
        <fullName evidence="1">Uncharacterized protein</fullName>
    </submittedName>
</protein>
<reference evidence="1" key="1">
    <citation type="submission" date="2024-03" db="EMBL/GenBank/DDBJ databases">
        <authorList>
            <consortium name="ELIXIR-Norway"/>
            <consortium name="Elixir Norway"/>
        </authorList>
    </citation>
    <scope>NUCLEOTIDE SEQUENCE</scope>
</reference>
<keyword evidence="2" id="KW-1185">Reference proteome</keyword>
<sequence>MDRGIGAIGADCLDNSIRVTSREIVSETLDCGAEFLSYNGTHGDEINGESSHVGFSGACCDGHKSSYMTSTRSWSPVAP</sequence>
<proteinExistence type="predicted"/>
<dbReference type="EMBL" id="OZ023711">
    <property type="protein sequence ID" value="CAK9859878.1"/>
    <property type="molecule type" value="Genomic_DNA"/>
</dbReference>